<dbReference type="Proteomes" id="UP001430954">
    <property type="component" value="Unassembled WGS sequence"/>
</dbReference>
<comment type="caution">
    <text evidence="9">The sequence shown here is derived from an EMBL/GenBank/DDBJ whole genome shotgun (WGS) entry which is preliminary data.</text>
</comment>
<evidence type="ECO:0000313" key="10">
    <source>
        <dbReference type="Proteomes" id="UP001430954"/>
    </source>
</evidence>
<keyword evidence="2" id="KW-0808">Transferase</keyword>
<keyword evidence="10" id="KW-1185">Reference proteome</keyword>
<keyword evidence="1" id="KW-0963">Cytoplasm</keyword>
<evidence type="ECO:0000259" key="8">
    <source>
        <dbReference type="Pfam" id="PF12804"/>
    </source>
</evidence>
<evidence type="ECO:0000256" key="2">
    <source>
        <dbReference type="ARBA" id="ARBA00022679"/>
    </source>
</evidence>
<accession>A0ABS7T5L0</accession>
<proteinExistence type="predicted"/>
<evidence type="ECO:0000313" key="9">
    <source>
        <dbReference type="EMBL" id="MBZ4039148.1"/>
    </source>
</evidence>
<evidence type="ECO:0000256" key="3">
    <source>
        <dbReference type="ARBA" id="ARBA00022723"/>
    </source>
</evidence>
<dbReference type="Gene3D" id="3.90.550.10">
    <property type="entry name" value="Spore Coat Polysaccharide Biosynthesis Protein SpsA, Chain A"/>
    <property type="match status" value="1"/>
</dbReference>
<dbReference type="PANTHER" id="PTHR19136:SF81">
    <property type="entry name" value="MOLYBDENUM COFACTOR GUANYLYLTRANSFERASE"/>
    <property type="match status" value="1"/>
</dbReference>
<dbReference type="RefSeq" id="WP_223675436.1">
    <property type="nucleotide sequence ID" value="NZ_JAINZW010000002.1"/>
</dbReference>
<keyword evidence="9" id="KW-0548">Nucleotidyltransferase</keyword>
<dbReference type="InterPro" id="IPR013482">
    <property type="entry name" value="Molybde_CF_guanTrfase"/>
</dbReference>
<keyword evidence="4" id="KW-0547">Nucleotide-binding</keyword>
<dbReference type="SUPFAM" id="SSF53448">
    <property type="entry name" value="Nucleotide-diphospho-sugar transferases"/>
    <property type="match status" value="1"/>
</dbReference>
<dbReference type="Pfam" id="PF12804">
    <property type="entry name" value="NTP_transf_3"/>
    <property type="match status" value="1"/>
</dbReference>
<name>A0ABS7T5L0_9GAMM</name>
<keyword evidence="6" id="KW-0342">GTP-binding</keyword>
<reference evidence="9 10" key="1">
    <citation type="submission" date="2021-09" db="EMBL/GenBank/DDBJ databases">
        <title>Lysobacter sp. 13A isolated from the river sediment.</title>
        <authorList>
            <person name="Liu H."/>
            <person name="Li S."/>
            <person name="Mao S."/>
        </authorList>
    </citation>
    <scope>NUCLEOTIDE SEQUENCE [LARGE SCALE GENOMIC DNA]</scope>
    <source>
        <strain evidence="9 10">13A</strain>
    </source>
</reference>
<keyword evidence="7" id="KW-0501">Molybdenum cofactor biosynthesis</keyword>
<sequence>MSWTAPPARPVTLGLLAGGQGTRLGVVDKAWLLRDGESQVVRLIAMFPSVSDVLVSSNSSDPRYASLGLRVVADATPGLGPVAGLAALANACRTPWLLTLPVDTLDPPANLVDRLLEAVRAEGIATGAVVQDDEGLQPLAALWATDVLAVHAAAALAAGRLAVHQLVAAAGLRTVRLHGVRLGNLNTLDDLAAARVALPDGGHR</sequence>
<dbReference type="InterPro" id="IPR025877">
    <property type="entry name" value="MobA-like_NTP_Trfase"/>
</dbReference>
<protein>
    <submittedName>
        <fullName evidence="9">Molybdenum cofactor guanylyltransferase</fullName>
    </submittedName>
</protein>
<keyword evidence="3" id="KW-0479">Metal-binding</keyword>
<dbReference type="CDD" id="cd02503">
    <property type="entry name" value="MobA"/>
    <property type="match status" value="1"/>
</dbReference>
<evidence type="ECO:0000256" key="7">
    <source>
        <dbReference type="ARBA" id="ARBA00023150"/>
    </source>
</evidence>
<gene>
    <name evidence="9" type="ORF">K6753_06335</name>
</gene>
<dbReference type="EMBL" id="JAINZW010000002">
    <property type="protein sequence ID" value="MBZ4039148.1"/>
    <property type="molecule type" value="Genomic_DNA"/>
</dbReference>
<evidence type="ECO:0000256" key="1">
    <source>
        <dbReference type="ARBA" id="ARBA00022490"/>
    </source>
</evidence>
<feature type="domain" description="MobA-like NTP transferase" evidence="8">
    <location>
        <begin position="15"/>
        <end position="159"/>
    </location>
</feature>
<dbReference type="InterPro" id="IPR029044">
    <property type="entry name" value="Nucleotide-diphossugar_trans"/>
</dbReference>
<dbReference type="PANTHER" id="PTHR19136">
    <property type="entry name" value="MOLYBDENUM COFACTOR GUANYLYLTRANSFERASE"/>
    <property type="match status" value="1"/>
</dbReference>
<evidence type="ECO:0000256" key="6">
    <source>
        <dbReference type="ARBA" id="ARBA00023134"/>
    </source>
</evidence>
<evidence type="ECO:0000256" key="4">
    <source>
        <dbReference type="ARBA" id="ARBA00022741"/>
    </source>
</evidence>
<organism evidence="9 10">
    <name type="scientific">Novilysobacter selenitireducens</name>
    <dbReference type="NCBI Taxonomy" id="2872639"/>
    <lineage>
        <taxon>Bacteria</taxon>
        <taxon>Pseudomonadati</taxon>
        <taxon>Pseudomonadota</taxon>
        <taxon>Gammaproteobacteria</taxon>
        <taxon>Lysobacterales</taxon>
        <taxon>Lysobacteraceae</taxon>
        <taxon>Novilysobacter</taxon>
    </lineage>
</organism>
<keyword evidence="5" id="KW-0460">Magnesium</keyword>
<dbReference type="GO" id="GO:0016779">
    <property type="term" value="F:nucleotidyltransferase activity"/>
    <property type="evidence" value="ECO:0007669"/>
    <property type="project" value="UniProtKB-KW"/>
</dbReference>
<evidence type="ECO:0000256" key="5">
    <source>
        <dbReference type="ARBA" id="ARBA00022842"/>
    </source>
</evidence>